<sequence length="252" mass="27679">MKRLIKFCKGGLDMRQKIFIGLLMMIFVSSICLAAPADRTKSTASGSGASKVAWRYGVDETAPFRVITPYLYGQATASNDINGNIWMESIGTGWRTTRDYAMVIYKSTPVEVRTTAPPHKLNQLQAFVDISLPTGRLFEINEGASSNSSVNFSLEIRKKATGGADDRSMILSSVSPNGTSPALADGDSRAYFRMLGGDHVRYEVQTISQELLPGEYYLQLIVNCTSYGMHTAGALYGAKLERLRLQHTESLI</sequence>
<protein>
    <submittedName>
        <fullName evidence="1">Uncharacterized protein</fullName>
    </submittedName>
</protein>
<dbReference type="Proteomes" id="UP000231343">
    <property type="component" value="Unassembled WGS sequence"/>
</dbReference>
<comment type="caution">
    <text evidence="1">The sequence shown here is derived from an EMBL/GenBank/DDBJ whole genome shotgun (WGS) entry which is preliminary data.</text>
</comment>
<dbReference type="EMBL" id="PEYM01000135">
    <property type="protein sequence ID" value="PIS28407.1"/>
    <property type="molecule type" value="Genomic_DNA"/>
</dbReference>
<reference evidence="1 2" key="1">
    <citation type="submission" date="2017-09" db="EMBL/GenBank/DDBJ databases">
        <title>Depth-based differentiation of microbial function through sediment-hosted aquifers and enrichment of novel symbionts in the deep terrestrial subsurface.</title>
        <authorList>
            <person name="Probst A.J."/>
            <person name="Ladd B."/>
            <person name="Jarett J.K."/>
            <person name="Geller-Mcgrath D.E."/>
            <person name="Sieber C.M."/>
            <person name="Emerson J.B."/>
            <person name="Anantharaman K."/>
            <person name="Thomas B.C."/>
            <person name="Malmstrom R."/>
            <person name="Stieglmeier M."/>
            <person name="Klingl A."/>
            <person name="Woyke T."/>
            <person name="Ryan C.M."/>
            <person name="Banfield J.F."/>
        </authorList>
    </citation>
    <scope>NUCLEOTIDE SEQUENCE [LARGE SCALE GENOMIC DNA]</scope>
    <source>
        <strain evidence="1">CG08_land_8_20_14_0_20_45_16</strain>
    </source>
</reference>
<dbReference type="AlphaFoldDB" id="A0A2H0XU00"/>
<gene>
    <name evidence="1" type="ORF">COT42_08220</name>
</gene>
<evidence type="ECO:0000313" key="2">
    <source>
        <dbReference type="Proteomes" id="UP000231343"/>
    </source>
</evidence>
<organism evidence="1 2">
    <name type="scientific">Candidatus Saganbacteria bacterium CG08_land_8_20_14_0_20_45_16</name>
    <dbReference type="NCBI Taxonomy" id="2014293"/>
    <lineage>
        <taxon>Bacteria</taxon>
        <taxon>Bacillati</taxon>
        <taxon>Saganbacteria</taxon>
    </lineage>
</organism>
<evidence type="ECO:0000313" key="1">
    <source>
        <dbReference type="EMBL" id="PIS28407.1"/>
    </source>
</evidence>
<accession>A0A2H0XU00</accession>
<proteinExistence type="predicted"/>
<name>A0A2H0XU00_UNCSA</name>